<comment type="caution">
    <text evidence="5">The sequence shown here is derived from an EMBL/GenBank/DDBJ whole genome shotgun (WGS) entry which is preliminary data.</text>
</comment>
<dbReference type="InterPro" id="IPR051448">
    <property type="entry name" value="CdaR-like_regulators"/>
</dbReference>
<dbReference type="Pfam" id="PF07905">
    <property type="entry name" value="PucR"/>
    <property type="match status" value="1"/>
</dbReference>
<evidence type="ECO:0000259" key="2">
    <source>
        <dbReference type="Pfam" id="PF07905"/>
    </source>
</evidence>
<dbReference type="Pfam" id="PF13556">
    <property type="entry name" value="HTH_30"/>
    <property type="match status" value="1"/>
</dbReference>
<evidence type="ECO:0000313" key="5">
    <source>
        <dbReference type="EMBL" id="MCQ5153857.1"/>
    </source>
</evidence>
<gene>
    <name evidence="5" type="ORF">NE632_11145</name>
</gene>
<dbReference type="PANTHER" id="PTHR33744">
    <property type="entry name" value="CARBOHYDRATE DIACID REGULATOR"/>
    <property type="match status" value="1"/>
</dbReference>
<dbReference type="AlphaFoldDB" id="A0AAW5KRH4"/>
<feature type="domain" description="Purine catabolism PurC-like" evidence="2">
    <location>
        <begin position="5"/>
        <end position="128"/>
    </location>
</feature>
<evidence type="ECO:0000256" key="1">
    <source>
        <dbReference type="ARBA" id="ARBA00006754"/>
    </source>
</evidence>
<feature type="domain" description="CdaR GGDEF-like" evidence="4">
    <location>
        <begin position="152"/>
        <end position="275"/>
    </location>
</feature>
<dbReference type="Gene3D" id="1.10.10.2840">
    <property type="entry name" value="PucR C-terminal helix-turn-helix domain"/>
    <property type="match status" value="1"/>
</dbReference>
<evidence type="ECO:0000259" key="3">
    <source>
        <dbReference type="Pfam" id="PF13556"/>
    </source>
</evidence>
<comment type="similarity">
    <text evidence="1">Belongs to the CdaR family.</text>
</comment>
<protein>
    <submittedName>
        <fullName evidence="5">PucR family transcriptional regulator ligand-binding domain-containing protein</fullName>
    </submittedName>
</protein>
<name>A0AAW5KRH4_9FIRM</name>
<evidence type="ECO:0000313" key="6">
    <source>
        <dbReference type="Proteomes" id="UP001206236"/>
    </source>
</evidence>
<dbReference type="InterPro" id="IPR025736">
    <property type="entry name" value="PucR_C-HTH_dom"/>
</dbReference>
<sequence>MNCEDLMNIPKIYSGMKLIAGGSGMYRNIRWIYFADCTQCLSDDFKVSQLIHGGELVIVTNAALTDNDDKMLSMIVEMNQKNIAGLVINVGQISPMLTEYCNDNELPLFELSYDLHLIDLSQIVCKALVEEESNTNSIDQLLAAIIYSSNINDADIKIRAGYLGTSISDKNHIVVLKLNKNNKLQDSYENLQRYIRYEFKNYGLQKMLMLWQIDTGIMLIPSELFSRDLLSNILTRIIDHISSYYGIDAKAGIGSAYEYISELKKSFQEALNSIKISHSESKSQKIFFYDNLGIYSLIAQIKNDKFLDEYVNNHIGKLIQSDVLQEGDLCKTLEAYLDHNCNAAAAAEHLFIHRNTMRYRMDKIKKILCCELDDLDVYLELKMAFEIKNYRESQKDQS</sequence>
<accession>A0AAW5KRH4</accession>
<proteinExistence type="inferred from homology"/>
<organism evidence="5 6">
    <name type="scientific">Ruminococcus bicirculans</name>
    <name type="common">ex Wegman et al. 2014</name>
    <dbReference type="NCBI Taxonomy" id="1160721"/>
    <lineage>
        <taxon>Bacteria</taxon>
        <taxon>Bacillati</taxon>
        <taxon>Bacillota</taxon>
        <taxon>Clostridia</taxon>
        <taxon>Eubacteriales</taxon>
        <taxon>Oscillospiraceae</taxon>
        <taxon>Ruminococcus</taxon>
    </lineage>
</organism>
<feature type="domain" description="PucR C-terminal helix-turn-helix" evidence="3">
    <location>
        <begin position="329"/>
        <end position="387"/>
    </location>
</feature>
<evidence type="ECO:0000259" key="4">
    <source>
        <dbReference type="Pfam" id="PF17853"/>
    </source>
</evidence>
<dbReference type="EMBL" id="JANGCN010000028">
    <property type="protein sequence ID" value="MCQ5153857.1"/>
    <property type="molecule type" value="Genomic_DNA"/>
</dbReference>
<dbReference type="Pfam" id="PF17853">
    <property type="entry name" value="GGDEF_2"/>
    <property type="match status" value="1"/>
</dbReference>
<dbReference type="InterPro" id="IPR042070">
    <property type="entry name" value="PucR_C-HTH_sf"/>
</dbReference>
<dbReference type="PANTHER" id="PTHR33744:SF1">
    <property type="entry name" value="DNA-BINDING TRANSCRIPTIONAL ACTIVATOR ADER"/>
    <property type="match status" value="1"/>
</dbReference>
<dbReference type="RefSeq" id="WP_256322363.1">
    <property type="nucleotide sequence ID" value="NZ_DAWEGH010000093.1"/>
</dbReference>
<dbReference type="InterPro" id="IPR041522">
    <property type="entry name" value="CdaR_GGDEF"/>
</dbReference>
<dbReference type="Proteomes" id="UP001206236">
    <property type="component" value="Unassembled WGS sequence"/>
</dbReference>
<dbReference type="InterPro" id="IPR012914">
    <property type="entry name" value="PucR_dom"/>
</dbReference>
<reference evidence="5" key="1">
    <citation type="submission" date="2022-06" db="EMBL/GenBank/DDBJ databases">
        <title>Isolation of gut microbiota from human fecal samples.</title>
        <authorList>
            <person name="Pamer E.G."/>
            <person name="Barat B."/>
            <person name="Waligurski E."/>
            <person name="Medina S."/>
            <person name="Paddock L."/>
            <person name="Mostad J."/>
        </authorList>
    </citation>
    <scope>NUCLEOTIDE SEQUENCE</scope>
    <source>
        <strain evidence="5">DFI.5.57</strain>
    </source>
</reference>